<comment type="caution">
    <text evidence="2">The sequence shown here is derived from an EMBL/GenBank/DDBJ whole genome shotgun (WGS) entry which is preliminary data.</text>
</comment>
<name>A0A2I0KVK3_PUNGR</name>
<protein>
    <submittedName>
        <fullName evidence="2">Uncharacterized protein</fullName>
    </submittedName>
</protein>
<gene>
    <name evidence="2" type="ORF">CRG98_007105</name>
</gene>
<proteinExistence type="predicted"/>
<feature type="signal peptide" evidence="1">
    <location>
        <begin position="1"/>
        <end position="25"/>
    </location>
</feature>
<keyword evidence="3" id="KW-1185">Reference proteome</keyword>
<dbReference type="AlphaFoldDB" id="A0A2I0KVK3"/>
<accession>A0A2I0KVK3</accession>
<feature type="chain" id="PRO_5014112492" evidence="1">
    <location>
        <begin position="26"/>
        <end position="75"/>
    </location>
</feature>
<dbReference type="EMBL" id="PGOL01000323">
    <property type="protein sequence ID" value="PKI72502.1"/>
    <property type="molecule type" value="Genomic_DNA"/>
</dbReference>
<dbReference type="Gene3D" id="3.40.50.1460">
    <property type="match status" value="1"/>
</dbReference>
<sequence>MSRPSTAMASLLLLLLFAVAGLSSAARNLDGDVIKLPSESSRFFHNDGDADGDSVETRWAVLIAGSSGFWNYRHQ</sequence>
<dbReference type="STRING" id="22663.A0A2I0KVK3"/>
<evidence type="ECO:0000313" key="2">
    <source>
        <dbReference type="EMBL" id="PKI72502.1"/>
    </source>
</evidence>
<feature type="non-terminal residue" evidence="2">
    <location>
        <position position="75"/>
    </location>
</feature>
<keyword evidence="1" id="KW-0732">Signal</keyword>
<dbReference type="Proteomes" id="UP000233551">
    <property type="component" value="Unassembled WGS sequence"/>
</dbReference>
<evidence type="ECO:0000256" key="1">
    <source>
        <dbReference type="SAM" id="SignalP"/>
    </source>
</evidence>
<organism evidence="2 3">
    <name type="scientific">Punica granatum</name>
    <name type="common">Pomegranate</name>
    <dbReference type="NCBI Taxonomy" id="22663"/>
    <lineage>
        <taxon>Eukaryota</taxon>
        <taxon>Viridiplantae</taxon>
        <taxon>Streptophyta</taxon>
        <taxon>Embryophyta</taxon>
        <taxon>Tracheophyta</taxon>
        <taxon>Spermatophyta</taxon>
        <taxon>Magnoliopsida</taxon>
        <taxon>eudicotyledons</taxon>
        <taxon>Gunneridae</taxon>
        <taxon>Pentapetalae</taxon>
        <taxon>rosids</taxon>
        <taxon>malvids</taxon>
        <taxon>Myrtales</taxon>
        <taxon>Lythraceae</taxon>
        <taxon>Punica</taxon>
    </lineage>
</organism>
<evidence type="ECO:0000313" key="3">
    <source>
        <dbReference type="Proteomes" id="UP000233551"/>
    </source>
</evidence>
<reference evidence="2 3" key="1">
    <citation type="submission" date="2017-11" db="EMBL/GenBank/DDBJ databases">
        <title>De-novo sequencing of pomegranate (Punica granatum L.) genome.</title>
        <authorList>
            <person name="Akparov Z."/>
            <person name="Amiraslanov A."/>
            <person name="Hajiyeva S."/>
            <person name="Abbasov M."/>
            <person name="Kaur K."/>
            <person name="Hamwieh A."/>
            <person name="Solovyev V."/>
            <person name="Salamov A."/>
            <person name="Braich B."/>
            <person name="Kosarev P."/>
            <person name="Mahmoud A."/>
            <person name="Hajiyev E."/>
            <person name="Babayeva S."/>
            <person name="Izzatullayeva V."/>
            <person name="Mammadov A."/>
            <person name="Mammadov A."/>
            <person name="Sharifova S."/>
            <person name="Ojaghi J."/>
            <person name="Eynullazada K."/>
            <person name="Bayramov B."/>
            <person name="Abdulazimova A."/>
            <person name="Shahmuradov I."/>
        </authorList>
    </citation>
    <scope>NUCLEOTIDE SEQUENCE [LARGE SCALE GENOMIC DNA]</scope>
    <source>
        <strain evidence="3">cv. AG2017</strain>
        <tissue evidence="2">Leaf</tissue>
    </source>
</reference>